<sequence>MVQNNEELFYKALSDKDLIKRWQNGDEEAFRTLARRYLPLAYAASRSYRIQLMDSDDYIQELLVSLNKATKEFKVNSDVSFAAFIKRTYHNRMVDLVRAENAVKRLSDKHKSYLEDKFPDGCWHEHLLTPSASDNPENRVIIRESYAEYRQALSELERLVFDLSLAGKTVKEIASQLSCSVSQVSRAQQRCRLKRLYYFD</sequence>
<comment type="similarity">
    <text evidence="1">Belongs to the sigma-70 factor family. ECF subfamily.</text>
</comment>
<dbReference type="GO" id="GO:0016987">
    <property type="term" value="F:sigma factor activity"/>
    <property type="evidence" value="ECO:0007669"/>
    <property type="project" value="UniProtKB-KW"/>
</dbReference>
<evidence type="ECO:0000256" key="5">
    <source>
        <dbReference type="ARBA" id="ARBA00023163"/>
    </source>
</evidence>
<dbReference type="AlphaFoldDB" id="A0A109RGL7"/>
<keyword evidence="5" id="KW-0804">Transcription</keyword>
<keyword evidence="2" id="KW-0805">Transcription regulation</keyword>
<dbReference type="InterPro" id="IPR013324">
    <property type="entry name" value="RNA_pol_sigma_r3/r4-like"/>
</dbReference>
<dbReference type="GO" id="GO:0006352">
    <property type="term" value="P:DNA-templated transcription initiation"/>
    <property type="evidence" value="ECO:0007669"/>
    <property type="project" value="InterPro"/>
</dbReference>
<dbReference type="KEGG" id="auh:AWM75_04285"/>
<accession>A0A109RGL7</accession>
<name>A0A109RGL7_9LACT</name>
<evidence type="ECO:0000256" key="2">
    <source>
        <dbReference type="ARBA" id="ARBA00023015"/>
    </source>
</evidence>
<dbReference type="RefSeq" id="WP_067978675.1">
    <property type="nucleotide sequence ID" value="NZ_CP014163.1"/>
</dbReference>
<dbReference type="InterPro" id="IPR007627">
    <property type="entry name" value="RNA_pol_sigma70_r2"/>
</dbReference>
<keyword evidence="4" id="KW-0238">DNA-binding</keyword>
<dbReference type="SUPFAM" id="SSF88946">
    <property type="entry name" value="Sigma2 domain of RNA polymerase sigma factors"/>
    <property type="match status" value="1"/>
</dbReference>
<dbReference type="InterPro" id="IPR014284">
    <property type="entry name" value="RNA_pol_sigma-70_dom"/>
</dbReference>
<dbReference type="InterPro" id="IPR013325">
    <property type="entry name" value="RNA_pol_sigma_r2"/>
</dbReference>
<keyword evidence="7" id="KW-1185">Reference proteome</keyword>
<evidence type="ECO:0000256" key="1">
    <source>
        <dbReference type="ARBA" id="ARBA00010641"/>
    </source>
</evidence>
<evidence type="ECO:0000313" key="7">
    <source>
        <dbReference type="Proteomes" id="UP000062260"/>
    </source>
</evidence>
<keyword evidence="3" id="KW-0731">Sigma factor</keyword>
<dbReference type="InterPro" id="IPR039425">
    <property type="entry name" value="RNA_pol_sigma-70-like"/>
</dbReference>
<reference evidence="6 7" key="1">
    <citation type="journal article" date="2016" name="Genome Announc.">
        <title>Complete Genome Sequences of Aerococcus christensenii CCUG 28831T, Aerococcus sanguinicola CCUG 43001T, Aerococcus urinae CCUG 36881T, Aerococcus urinaeequi CCUG 28094T, Aerococcus urinaehominis CCUG 42038 BT, and Aerococcus viridans CCUG 4311T.</title>
        <authorList>
            <person name="Carkaci D."/>
            <person name="Dargis R."/>
            <person name="Nielsen X.C."/>
            <person name="Skovgaard O."/>
            <person name="Fuursted K."/>
            <person name="Christensen J.J."/>
        </authorList>
    </citation>
    <scope>NUCLEOTIDE SEQUENCE [LARGE SCALE GENOMIC DNA]</scope>
    <source>
        <strain evidence="6 7">CCUG42038B</strain>
    </source>
</reference>
<dbReference type="SUPFAM" id="SSF88659">
    <property type="entry name" value="Sigma3 and sigma4 domains of RNA polymerase sigma factors"/>
    <property type="match status" value="1"/>
</dbReference>
<reference evidence="7" key="2">
    <citation type="submission" date="2016-01" db="EMBL/GenBank/DDBJ databases">
        <title>Six Aerococcus type strain genome sequencing and assembly using PacBio and Illumina Hiseq.</title>
        <authorList>
            <person name="Carkaci D."/>
            <person name="Dargis R."/>
            <person name="Nielsen X.C."/>
            <person name="Skovgaard O."/>
            <person name="Fuursted K."/>
            <person name="Christensen J.J."/>
        </authorList>
    </citation>
    <scope>NUCLEOTIDE SEQUENCE [LARGE SCALE GENOMIC DNA]</scope>
    <source>
        <strain evidence="7">CCUG42038B</strain>
    </source>
</reference>
<gene>
    <name evidence="6" type="ORF">AWM75_04285</name>
</gene>
<dbReference type="Pfam" id="PF04542">
    <property type="entry name" value="Sigma70_r2"/>
    <property type="match status" value="1"/>
</dbReference>
<evidence type="ECO:0000313" key="6">
    <source>
        <dbReference type="EMBL" id="AMB99266.1"/>
    </source>
</evidence>
<evidence type="ECO:0000256" key="3">
    <source>
        <dbReference type="ARBA" id="ARBA00023082"/>
    </source>
</evidence>
<dbReference type="PANTHER" id="PTHR43133">
    <property type="entry name" value="RNA POLYMERASE ECF-TYPE SIGMA FACTO"/>
    <property type="match status" value="1"/>
</dbReference>
<dbReference type="NCBIfam" id="TIGR02937">
    <property type="entry name" value="sigma70-ECF"/>
    <property type="match status" value="1"/>
</dbReference>
<dbReference type="STRING" id="128944.AWM75_04285"/>
<proteinExistence type="inferred from homology"/>
<dbReference type="Gene3D" id="1.10.1740.10">
    <property type="match status" value="1"/>
</dbReference>
<dbReference type="GO" id="GO:0003677">
    <property type="term" value="F:DNA binding"/>
    <property type="evidence" value="ECO:0007669"/>
    <property type="project" value="UniProtKB-KW"/>
</dbReference>
<dbReference type="PANTHER" id="PTHR43133:SF8">
    <property type="entry name" value="RNA POLYMERASE SIGMA FACTOR HI_1459-RELATED"/>
    <property type="match status" value="1"/>
</dbReference>
<dbReference type="InterPro" id="IPR036388">
    <property type="entry name" value="WH-like_DNA-bd_sf"/>
</dbReference>
<dbReference type="Gene3D" id="1.10.10.10">
    <property type="entry name" value="Winged helix-like DNA-binding domain superfamily/Winged helix DNA-binding domain"/>
    <property type="match status" value="1"/>
</dbReference>
<evidence type="ECO:0000256" key="4">
    <source>
        <dbReference type="ARBA" id="ARBA00023125"/>
    </source>
</evidence>
<dbReference type="EMBL" id="CP014163">
    <property type="protein sequence ID" value="AMB99266.1"/>
    <property type="molecule type" value="Genomic_DNA"/>
</dbReference>
<protein>
    <submittedName>
        <fullName evidence="6">Uncharacterized protein</fullName>
    </submittedName>
</protein>
<dbReference type="Proteomes" id="UP000062260">
    <property type="component" value="Chromosome"/>
</dbReference>
<organism evidence="6 7">
    <name type="scientific">Aerococcus urinaehominis</name>
    <dbReference type="NCBI Taxonomy" id="128944"/>
    <lineage>
        <taxon>Bacteria</taxon>
        <taxon>Bacillati</taxon>
        <taxon>Bacillota</taxon>
        <taxon>Bacilli</taxon>
        <taxon>Lactobacillales</taxon>
        <taxon>Aerococcaceae</taxon>
        <taxon>Aerococcus</taxon>
    </lineage>
</organism>